<keyword evidence="1" id="KW-0732">Signal</keyword>
<sequence>MSSSQTVARQRVSRRTVTRGAAWSVPAVAVAVAAPAFAASNTNPVVTAGASCKCPGSGGNNFNFKAVLSVTTAGSADWKFHFTAFTFDGSVAALPADQTLTGGDGNLVLVYNLTNSAAKHTVFVQMTATNLTTNATANLTFGPQELTFAPNCVSPILCP</sequence>
<organism evidence="2 3">
    <name type="scientific">Nocardioides islandensis</name>
    <dbReference type="NCBI Taxonomy" id="433663"/>
    <lineage>
        <taxon>Bacteria</taxon>
        <taxon>Bacillati</taxon>
        <taxon>Actinomycetota</taxon>
        <taxon>Actinomycetes</taxon>
        <taxon>Propionibacteriales</taxon>
        <taxon>Nocardioidaceae</taxon>
        <taxon>Nocardioides</taxon>
    </lineage>
</organism>
<dbReference type="AlphaFoldDB" id="A0A930VFC9"/>
<dbReference type="PROSITE" id="PS51318">
    <property type="entry name" value="TAT"/>
    <property type="match status" value="1"/>
</dbReference>
<gene>
    <name evidence="2" type="ORF">ISU07_20630</name>
</gene>
<comment type="caution">
    <text evidence="2">The sequence shown here is derived from an EMBL/GenBank/DDBJ whole genome shotgun (WGS) entry which is preliminary data.</text>
</comment>
<evidence type="ECO:0000256" key="1">
    <source>
        <dbReference type="SAM" id="SignalP"/>
    </source>
</evidence>
<dbReference type="EMBL" id="JADKPN010000016">
    <property type="protein sequence ID" value="MBF4765542.1"/>
    <property type="molecule type" value="Genomic_DNA"/>
</dbReference>
<reference evidence="2" key="1">
    <citation type="submission" date="2020-11" db="EMBL/GenBank/DDBJ databases">
        <title>Nocardioides sp. nov., isolated from Soil of Cynanchum wilfordii Hemsley rhizosphere.</title>
        <authorList>
            <person name="Lee J.-S."/>
            <person name="Suh M.K."/>
            <person name="Kim J.-S."/>
        </authorList>
    </citation>
    <scope>NUCLEOTIDE SEQUENCE</scope>
    <source>
        <strain evidence="2">KCTC 19275</strain>
    </source>
</reference>
<feature type="signal peptide" evidence="1">
    <location>
        <begin position="1"/>
        <end position="38"/>
    </location>
</feature>
<evidence type="ECO:0000313" key="2">
    <source>
        <dbReference type="EMBL" id="MBF4765542.1"/>
    </source>
</evidence>
<dbReference type="InterPro" id="IPR006311">
    <property type="entry name" value="TAT_signal"/>
</dbReference>
<keyword evidence="3" id="KW-1185">Reference proteome</keyword>
<name>A0A930VFC9_9ACTN</name>
<dbReference type="Proteomes" id="UP000640489">
    <property type="component" value="Unassembled WGS sequence"/>
</dbReference>
<evidence type="ECO:0000313" key="3">
    <source>
        <dbReference type="Proteomes" id="UP000640489"/>
    </source>
</evidence>
<accession>A0A930VFC9</accession>
<proteinExistence type="predicted"/>
<dbReference type="RefSeq" id="WP_194708724.1">
    <property type="nucleotide sequence ID" value="NZ_JADKPN010000016.1"/>
</dbReference>
<feature type="chain" id="PRO_5037299291" evidence="1">
    <location>
        <begin position="39"/>
        <end position="159"/>
    </location>
</feature>
<protein>
    <submittedName>
        <fullName evidence="2">Uncharacterized protein</fullName>
    </submittedName>
</protein>